<accession>A0A1M3L209</accession>
<reference evidence="1 2" key="1">
    <citation type="submission" date="2016-09" db="EMBL/GenBank/DDBJ databases">
        <title>Genome-resolved meta-omics ties microbial dynamics to process performance in biotechnology for thiocyanate degradation.</title>
        <authorList>
            <person name="Kantor R.S."/>
            <person name="Huddy R.J."/>
            <person name="Iyer R."/>
            <person name="Thomas B.C."/>
            <person name="Brown C.T."/>
            <person name="Anantharaman K."/>
            <person name="Tringe S."/>
            <person name="Hettich R.L."/>
            <person name="Harrison S.T."/>
            <person name="Banfield J.F."/>
        </authorList>
    </citation>
    <scope>NUCLEOTIDE SEQUENCE [LARGE SCALE GENOMIC DNA]</scope>
    <source>
        <strain evidence="1">59-99</strain>
    </source>
</reference>
<gene>
    <name evidence="1" type="ORF">BGO89_02220</name>
</gene>
<sequence length="404" mass="40285">MKSTVLLRAAIAIVVVMFLASSSTFAQRLIRGSGIELDDQGIGPALNTIQLLTPSSSSLTSSYTLTLPTGLPAAGANGLLRSNSSGQLSWMTVSTADNGSILTVVGGDIVATNPTSLTTLWSTGGNTGLTAGSTNFFGTRDNVGLNFITNGTGNVRMSIEADGSVRVYHSLELAGGNTPLLLNGSAGTAGYVLTSNGAGLTPTWQDPASGPFWAVGGNTAPASTLLGNNAVNGDLDLVAGGVARLNIDGATGAVTFNNGLRLSDGGTHNATINPATLAADHNYRLPNIGATSTTGDVAVASGQGTAGSVLVSQGANAPAQWQTVPAMSMVRGIADPVDGSFQITVSPGVALSATSTIMITHVSSIGGGAFVSTITPGTAGVASFTVTLPGAADASDIIHWMVIP</sequence>
<evidence type="ECO:0000313" key="2">
    <source>
        <dbReference type="Proteomes" id="UP000184233"/>
    </source>
</evidence>
<evidence type="ECO:0000313" key="1">
    <source>
        <dbReference type="EMBL" id="OJX59255.1"/>
    </source>
</evidence>
<dbReference type="AlphaFoldDB" id="A0A1M3L209"/>
<dbReference type="EMBL" id="MKVH01000013">
    <property type="protein sequence ID" value="OJX59255.1"/>
    <property type="molecule type" value="Genomic_DNA"/>
</dbReference>
<protein>
    <submittedName>
        <fullName evidence="1">Uncharacterized protein</fullName>
    </submittedName>
</protein>
<proteinExistence type="predicted"/>
<organism evidence="1 2">
    <name type="scientific">Candidatus Kapaibacterium thiocyanatum</name>
    <dbReference type="NCBI Taxonomy" id="1895771"/>
    <lineage>
        <taxon>Bacteria</taxon>
        <taxon>Pseudomonadati</taxon>
        <taxon>Candidatus Kapaibacteriota</taxon>
        <taxon>Candidatus Kapaibacteriia</taxon>
        <taxon>Candidatus Kapaibacteriales</taxon>
        <taxon>Candidatus Kapaibacteriaceae</taxon>
        <taxon>Candidatus Kapaibacterium</taxon>
    </lineage>
</organism>
<dbReference type="STRING" id="1895771.BGO89_02220"/>
<name>A0A1M3L209_9BACT</name>
<dbReference type="Proteomes" id="UP000184233">
    <property type="component" value="Unassembled WGS sequence"/>
</dbReference>
<comment type="caution">
    <text evidence="1">The sequence shown here is derived from an EMBL/GenBank/DDBJ whole genome shotgun (WGS) entry which is preliminary data.</text>
</comment>